<evidence type="ECO:0000256" key="1">
    <source>
        <dbReference type="ARBA" id="ARBA00006484"/>
    </source>
</evidence>
<feature type="domain" description="AMP-dependent synthetase/ligase" evidence="5">
    <location>
        <begin position="17"/>
        <end position="384"/>
    </location>
</feature>
<dbReference type="InterPro" id="IPR000873">
    <property type="entry name" value="AMP-dep_synth/lig_dom"/>
</dbReference>
<name>A0AAE0LIP2_9CHLO</name>
<dbReference type="PROSITE" id="PS00455">
    <property type="entry name" value="AMP_BINDING"/>
    <property type="match status" value="1"/>
</dbReference>
<dbReference type="NCBIfam" id="NF005559">
    <property type="entry name" value="PRK07231.1"/>
    <property type="match status" value="1"/>
</dbReference>
<comment type="similarity">
    <text evidence="1">Belongs to the short-chain dehydrogenases/reductases (SDR) family.</text>
</comment>
<dbReference type="InterPro" id="IPR025110">
    <property type="entry name" value="AMP-bd_C"/>
</dbReference>
<keyword evidence="3" id="KW-0597">Phosphoprotein</keyword>
<evidence type="ECO:0000259" key="6">
    <source>
        <dbReference type="Pfam" id="PF13193"/>
    </source>
</evidence>
<dbReference type="Proteomes" id="UP001190700">
    <property type="component" value="Unassembled WGS sequence"/>
</dbReference>
<dbReference type="PRINTS" id="PR00081">
    <property type="entry name" value="GDHRDH"/>
</dbReference>
<dbReference type="InterPro" id="IPR002347">
    <property type="entry name" value="SDR_fam"/>
</dbReference>
<protein>
    <recommendedName>
        <fullName evidence="9">Acyl-CoA synthetase</fullName>
    </recommendedName>
</protein>
<proteinExistence type="inferred from homology"/>
<comment type="caution">
    <text evidence="7">The sequence shown here is derived from an EMBL/GenBank/DDBJ whole genome shotgun (WGS) entry which is preliminary data.</text>
</comment>
<dbReference type="EMBL" id="LGRX02001216">
    <property type="protein sequence ID" value="KAK3286623.1"/>
    <property type="molecule type" value="Genomic_DNA"/>
</dbReference>
<dbReference type="PANTHER" id="PTHR24321:SF8">
    <property type="entry name" value="ESTRADIOL 17-BETA-DEHYDROGENASE 8-RELATED"/>
    <property type="match status" value="1"/>
</dbReference>
<dbReference type="AlphaFoldDB" id="A0AAE0LIP2"/>
<dbReference type="PANTHER" id="PTHR24321">
    <property type="entry name" value="DEHYDROGENASES, SHORT CHAIN"/>
    <property type="match status" value="1"/>
</dbReference>
<keyword evidence="4" id="KW-0560">Oxidoreductase</keyword>
<gene>
    <name evidence="7" type="ORF">CYMTET_5849</name>
</gene>
<reference evidence="7 8" key="1">
    <citation type="journal article" date="2015" name="Genome Biol. Evol.">
        <title>Comparative Genomics of a Bacterivorous Green Alga Reveals Evolutionary Causalities and Consequences of Phago-Mixotrophic Mode of Nutrition.</title>
        <authorList>
            <person name="Burns J.A."/>
            <person name="Paasch A."/>
            <person name="Narechania A."/>
            <person name="Kim E."/>
        </authorList>
    </citation>
    <scope>NUCLEOTIDE SEQUENCE [LARGE SCALE GENOMIC DNA]</scope>
    <source>
        <strain evidence="7 8">PLY_AMNH</strain>
    </source>
</reference>
<evidence type="ECO:0000256" key="3">
    <source>
        <dbReference type="ARBA" id="ARBA00022553"/>
    </source>
</evidence>
<organism evidence="7 8">
    <name type="scientific">Cymbomonas tetramitiformis</name>
    <dbReference type="NCBI Taxonomy" id="36881"/>
    <lineage>
        <taxon>Eukaryota</taxon>
        <taxon>Viridiplantae</taxon>
        <taxon>Chlorophyta</taxon>
        <taxon>Pyramimonadophyceae</taxon>
        <taxon>Pyramimonadales</taxon>
        <taxon>Pyramimonadaceae</taxon>
        <taxon>Cymbomonas</taxon>
    </lineage>
</organism>
<dbReference type="SUPFAM" id="SSF56801">
    <property type="entry name" value="Acetyl-CoA synthetase-like"/>
    <property type="match status" value="1"/>
</dbReference>
<keyword evidence="2" id="KW-0596">Phosphopantetheine</keyword>
<evidence type="ECO:0000256" key="2">
    <source>
        <dbReference type="ARBA" id="ARBA00022450"/>
    </source>
</evidence>
<dbReference type="Pfam" id="PF00501">
    <property type="entry name" value="AMP-binding"/>
    <property type="match status" value="1"/>
</dbReference>
<dbReference type="Gene3D" id="3.40.50.12780">
    <property type="entry name" value="N-terminal domain of ligase-like"/>
    <property type="match status" value="1"/>
</dbReference>
<dbReference type="PRINTS" id="PR00080">
    <property type="entry name" value="SDRFAMILY"/>
</dbReference>
<evidence type="ECO:0008006" key="9">
    <source>
        <dbReference type="Google" id="ProtNLM"/>
    </source>
</evidence>
<sequence length="755" mass="80711">MTWNFGDILDSISEVLPPDAPALIHGDRVISWGETTRRSNNLGRALLARGAKPGDKVAFYMRNRPEYVETMAACFKSQLVHVNINYRYQPDEVFYIFDDSDAQTVVYGAEFRDTIVELKDRLGKVKTFIEVAPDGSAAPFAENYEKIVTTGDGVPLDIQRSSDDMLFIYTGGTTGMPKGVMWRHDDMREAQLTALRALGPVPESLPALVETIKEAGPGPISLPACPLMHGTGLITAIGNMMSGGCIVTLESPSLDADELWSAVSRRGVNSLAIVGDAFAKPMLQGLEEAPGKYDLSSVVSILSSGVMWSTEVKRGLLKHMPNVVLMDSFGASEGLGFGSSIMTSAGEVKTAKFQIGGRCRVFDEDDQPVEPGSGKSGIIALGGPIPVGYYKDPVKTAATFKTIGGERYSIPGDWCIVEEDGSLTLLGRGSVCINTAGEKVYPEEVEEVLKLHSFVEDALVVGVPDEKWGQAVTGIVKLSEGATFDEAALRNHVRASLAGYKTPKHILVGDIALRAPNGGANGMGRCHALLLAREGATLVVTDMDEKGGHAVVDEINAEGGQARFIKLDVACPSDWKSAVEQTIATFGRVDILINNAGILVLSTVQDTLDEDFDRVLDINVKGVFYGTKYMLPAMQAAGGGSIVNISSIYGLIGAPASAAYQASKGAVRLLTKSTAVDYAPFKIRVNSVHPGIIRTNMTKDMLVDEAITQQIIGTTLLGRPAEPMEVSYAVLFLASDEASYMTGSEVVVDGGYTTM</sequence>
<dbReference type="Pfam" id="PF13561">
    <property type="entry name" value="adh_short_C2"/>
    <property type="match status" value="1"/>
</dbReference>
<dbReference type="Pfam" id="PF13193">
    <property type="entry name" value="AMP-binding_C"/>
    <property type="match status" value="1"/>
</dbReference>
<feature type="domain" description="AMP-binding enzyme C-terminal" evidence="6">
    <location>
        <begin position="444"/>
        <end position="508"/>
    </location>
</feature>
<dbReference type="InterPro" id="IPR020845">
    <property type="entry name" value="AMP-binding_CS"/>
</dbReference>
<evidence type="ECO:0000256" key="4">
    <source>
        <dbReference type="ARBA" id="ARBA00023002"/>
    </source>
</evidence>
<dbReference type="NCBIfam" id="NF005863">
    <property type="entry name" value="PRK07798.1"/>
    <property type="match status" value="1"/>
</dbReference>
<dbReference type="InterPro" id="IPR036291">
    <property type="entry name" value="NAD(P)-bd_dom_sf"/>
</dbReference>
<dbReference type="GO" id="GO:0016491">
    <property type="term" value="F:oxidoreductase activity"/>
    <property type="evidence" value="ECO:0007669"/>
    <property type="project" value="UniProtKB-KW"/>
</dbReference>
<accession>A0AAE0LIP2</accession>
<evidence type="ECO:0000259" key="5">
    <source>
        <dbReference type="Pfam" id="PF00501"/>
    </source>
</evidence>
<dbReference type="InterPro" id="IPR045851">
    <property type="entry name" value="AMP-bd_C_sf"/>
</dbReference>
<dbReference type="InterPro" id="IPR042099">
    <property type="entry name" value="ANL_N_sf"/>
</dbReference>
<keyword evidence="8" id="KW-1185">Reference proteome</keyword>
<dbReference type="FunFam" id="3.40.50.720:FF:000084">
    <property type="entry name" value="Short-chain dehydrogenase reductase"/>
    <property type="match status" value="1"/>
</dbReference>
<dbReference type="SUPFAM" id="SSF51735">
    <property type="entry name" value="NAD(P)-binding Rossmann-fold domains"/>
    <property type="match status" value="1"/>
</dbReference>
<evidence type="ECO:0000313" key="7">
    <source>
        <dbReference type="EMBL" id="KAK3286623.1"/>
    </source>
</evidence>
<evidence type="ECO:0000313" key="8">
    <source>
        <dbReference type="Proteomes" id="UP001190700"/>
    </source>
</evidence>
<dbReference type="Gene3D" id="3.30.300.30">
    <property type="match status" value="1"/>
</dbReference>
<dbReference type="Gene3D" id="3.40.50.720">
    <property type="entry name" value="NAD(P)-binding Rossmann-like Domain"/>
    <property type="match status" value="1"/>
</dbReference>